<dbReference type="InterPro" id="IPR005618">
    <property type="entry name" value="OMPW"/>
</dbReference>
<gene>
    <name evidence="3" type="ORF">EOD43_09520</name>
</gene>
<evidence type="ECO:0000256" key="1">
    <source>
        <dbReference type="ARBA" id="ARBA00009330"/>
    </source>
</evidence>
<dbReference type="PANTHER" id="PTHR36920:SF1">
    <property type="entry name" value="OUTER MEMBRANE PROTEIN W"/>
    <property type="match status" value="1"/>
</dbReference>
<dbReference type="EMBL" id="SACN01000001">
    <property type="protein sequence ID" value="RVT94072.1"/>
    <property type="molecule type" value="Genomic_DNA"/>
</dbReference>
<sequence>MRRNIILLATAAIAGIAAPAHAKQGDVIVRARAILVAPNEKSSSILPAFPGEKVKVNNSIMPEVDVTYMATDHVGFELIAATTKHNASGKTGTTGTLGKLASTWVLPPTLTAQYHFAPEAKVRPYVGAGVNYTIFYSEKASKALRGAVGQTDVHMSDSFGWAAQAGIDFDITEKIFMNVDVKYIDIDTKTRLTTANAGVQRVKVHLDPLVFGIGIGTRF</sequence>
<evidence type="ECO:0000313" key="3">
    <source>
        <dbReference type="EMBL" id="RVT94072.1"/>
    </source>
</evidence>
<dbReference type="GO" id="GO:0055085">
    <property type="term" value="P:transmembrane transport"/>
    <property type="evidence" value="ECO:0007669"/>
    <property type="project" value="TreeGrafter"/>
</dbReference>
<accession>A0A437M8P5</accession>
<dbReference type="SUPFAM" id="SSF56925">
    <property type="entry name" value="OMPA-like"/>
    <property type="match status" value="1"/>
</dbReference>
<evidence type="ECO:0000313" key="4">
    <source>
        <dbReference type="Proteomes" id="UP000282971"/>
    </source>
</evidence>
<dbReference type="AlphaFoldDB" id="A0A437M8P5"/>
<dbReference type="PANTHER" id="PTHR36920">
    <property type="match status" value="1"/>
</dbReference>
<feature type="signal peptide" evidence="2">
    <location>
        <begin position="1"/>
        <end position="22"/>
    </location>
</feature>
<comment type="similarity">
    <text evidence="1">Belongs to the OmpW/AlkL family.</text>
</comment>
<protein>
    <submittedName>
        <fullName evidence="3">OmpW family protein</fullName>
    </submittedName>
</protein>
<dbReference type="Proteomes" id="UP000282971">
    <property type="component" value="Unassembled WGS sequence"/>
</dbReference>
<evidence type="ECO:0000256" key="2">
    <source>
        <dbReference type="SAM" id="SignalP"/>
    </source>
</evidence>
<dbReference type="Gene3D" id="2.40.160.20">
    <property type="match status" value="1"/>
</dbReference>
<proteinExistence type="inferred from homology"/>
<dbReference type="RefSeq" id="WP_127743243.1">
    <property type="nucleotide sequence ID" value="NZ_SACN01000001.1"/>
</dbReference>
<dbReference type="GO" id="GO:0019867">
    <property type="term" value="C:outer membrane"/>
    <property type="evidence" value="ECO:0007669"/>
    <property type="project" value="InterPro"/>
</dbReference>
<keyword evidence="4" id="KW-1185">Reference proteome</keyword>
<keyword evidence="2" id="KW-0732">Signal</keyword>
<organism evidence="3 4">
    <name type="scientific">Sphingomonas crocodyli</name>
    <dbReference type="NCBI Taxonomy" id="1979270"/>
    <lineage>
        <taxon>Bacteria</taxon>
        <taxon>Pseudomonadati</taxon>
        <taxon>Pseudomonadota</taxon>
        <taxon>Alphaproteobacteria</taxon>
        <taxon>Sphingomonadales</taxon>
        <taxon>Sphingomonadaceae</taxon>
        <taxon>Sphingomonas</taxon>
    </lineage>
</organism>
<name>A0A437M8P5_9SPHN</name>
<comment type="caution">
    <text evidence="3">The sequence shown here is derived from an EMBL/GenBank/DDBJ whole genome shotgun (WGS) entry which is preliminary data.</text>
</comment>
<feature type="chain" id="PRO_5018966888" evidence="2">
    <location>
        <begin position="23"/>
        <end position="219"/>
    </location>
</feature>
<dbReference type="OrthoDB" id="9807574at2"/>
<reference evidence="3 4" key="1">
    <citation type="submission" date="2019-01" db="EMBL/GenBank/DDBJ databases">
        <authorList>
            <person name="Chen W.-M."/>
        </authorList>
    </citation>
    <scope>NUCLEOTIDE SEQUENCE [LARGE SCALE GENOMIC DNA]</scope>
    <source>
        <strain evidence="3 4">CCP-7</strain>
    </source>
</reference>
<dbReference type="InterPro" id="IPR011250">
    <property type="entry name" value="OMP/PagP_B-barrel"/>
</dbReference>
<dbReference type="Pfam" id="PF03922">
    <property type="entry name" value="OmpW"/>
    <property type="match status" value="1"/>
</dbReference>